<protein>
    <submittedName>
        <fullName evidence="4">Mannose-1-phosphate guanylyltransferase/mannose-6-phosphate isomerase</fullName>
        <ecNumber evidence="4">2.7.7.13</ecNumber>
    </submittedName>
</protein>
<keyword evidence="4" id="KW-0548">Nucleotidyltransferase</keyword>
<dbReference type="SUPFAM" id="SSF53448">
    <property type="entry name" value="Nucleotide-diphospho-sugar transferases"/>
    <property type="match status" value="1"/>
</dbReference>
<evidence type="ECO:0000313" key="4">
    <source>
        <dbReference type="EMBL" id="TXH85117.1"/>
    </source>
</evidence>
<sequence length="413" mass="43636">MQCDNMMCRNLGFQMLTTVIFSGGSGTRLWPLSRESRPKQLLAPTGQHTMLQETARHLNGFGGGNLGGTPTIVVCNHEHRLMVAEQLRATGVEGVRIALEPIDRNTAPALTLTACLPVRDGRAPTVLVMSADHVFTDSDAFHAAVSLGHDAARSGALEIAAFVEKPDSERARKYVSLGQYLWNSGLHMMRATVWVEALAALQPGMSAACRDALEHSSVDADFVRVDSAPLASCPSDSTDDEVIEKLSRQASAGIPGGGVPMSAGWSDVGAWGTTSEVMSKGAHGNTTHTDTILDGCEDSLLYGGKRLVAGFGLKDVIALETPDAVLGADKSRTHVVKGIVTRIKAEASPTRTTRSTTLDAGTTPSISVTASRPSAPRPIRTPSSTHRCTTNAPNTGSLLRARPKPPTVTKKSA</sequence>
<dbReference type="InterPro" id="IPR005835">
    <property type="entry name" value="NTP_transferase_dom"/>
</dbReference>
<dbReference type="PANTHER" id="PTHR46390:SF1">
    <property type="entry name" value="MANNOSE-1-PHOSPHATE GUANYLYLTRANSFERASE"/>
    <property type="match status" value="1"/>
</dbReference>
<dbReference type="PANTHER" id="PTHR46390">
    <property type="entry name" value="MANNOSE-1-PHOSPHATE GUANYLYLTRANSFERASE"/>
    <property type="match status" value="1"/>
</dbReference>
<keyword evidence="4" id="KW-0808">Transferase</keyword>
<dbReference type="InterPro" id="IPR054566">
    <property type="entry name" value="ManC/GMP-like_b-helix"/>
</dbReference>
<dbReference type="Pfam" id="PF22640">
    <property type="entry name" value="ManC_GMP_beta-helix"/>
    <property type="match status" value="1"/>
</dbReference>
<dbReference type="InterPro" id="IPR029044">
    <property type="entry name" value="Nucleotide-diphossugar_trans"/>
</dbReference>
<dbReference type="AlphaFoldDB" id="A0A5C7SNA6"/>
<dbReference type="EC" id="2.7.7.13" evidence="4"/>
<dbReference type="EMBL" id="SSFD01000157">
    <property type="protein sequence ID" value="TXH85117.1"/>
    <property type="molecule type" value="Genomic_DNA"/>
</dbReference>
<proteinExistence type="predicted"/>
<feature type="domain" description="Nucleotidyl transferase" evidence="2">
    <location>
        <begin position="18"/>
        <end position="150"/>
    </location>
</feature>
<name>A0A5C7SNA6_THASP</name>
<evidence type="ECO:0000259" key="3">
    <source>
        <dbReference type="Pfam" id="PF22640"/>
    </source>
</evidence>
<organism evidence="4 5">
    <name type="scientific">Thauera aminoaromatica</name>
    <dbReference type="NCBI Taxonomy" id="164330"/>
    <lineage>
        <taxon>Bacteria</taxon>
        <taxon>Pseudomonadati</taxon>
        <taxon>Pseudomonadota</taxon>
        <taxon>Betaproteobacteria</taxon>
        <taxon>Rhodocyclales</taxon>
        <taxon>Zoogloeaceae</taxon>
        <taxon>Thauera</taxon>
    </lineage>
</organism>
<gene>
    <name evidence="4" type="primary">cpsB</name>
    <name evidence="4" type="ORF">E6Q80_10215</name>
</gene>
<keyword evidence="4" id="KW-0413">Isomerase</keyword>
<dbReference type="SUPFAM" id="SSF159283">
    <property type="entry name" value="Guanosine diphospho-D-mannose pyrophosphorylase/mannose-6-phosphate isomerase linker domain"/>
    <property type="match status" value="1"/>
</dbReference>
<dbReference type="GO" id="GO:0004475">
    <property type="term" value="F:mannose-1-phosphate guanylyltransferase (GTP) activity"/>
    <property type="evidence" value="ECO:0007669"/>
    <property type="project" value="UniProtKB-EC"/>
</dbReference>
<feature type="region of interest" description="Disordered" evidence="1">
    <location>
        <begin position="347"/>
        <end position="413"/>
    </location>
</feature>
<evidence type="ECO:0000259" key="2">
    <source>
        <dbReference type="Pfam" id="PF00483"/>
    </source>
</evidence>
<dbReference type="Gene3D" id="3.90.550.10">
    <property type="entry name" value="Spore Coat Polysaccharide Biosynthesis Protein SpsA, Chain A"/>
    <property type="match status" value="2"/>
</dbReference>
<feature type="domain" description="Nucleotidyl transferase" evidence="2">
    <location>
        <begin position="157"/>
        <end position="277"/>
    </location>
</feature>
<feature type="domain" description="MannoseP isomerase/GMP-like beta-helix" evidence="3">
    <location>
        <begin position="297"/>
        <end position="342"/>
    </location>
</feature>
<feature type="compositionally biased region" description="Polar residues" evidence="1">
    <location>
        <begin position="349"/>
        <end position="372"/>
    </location>
</feature>
<evidence type="ECO:0000313" key="5">
    <source>
        <dbReference type="Proteomes" id="UP000321192"/>
    </source>
</evidence>
<accession>A0A5C7SNA6</accession>
<reference evidence="4 5" key="1">
    <citation type="submission" date="2018-09" db="EMBL/GenBank/DDBJ databases">
        <title>Metagenome Assembled Genomes from an Advanced Water Purification Facility.</title>
        <authorList>
            <person name="Stamps B.W."/>
            <person name="Spear J.R."/>
        </authorList>
    </citation>
    <scope>NUCLEOTIDE SEQUENCE [LARGE SCALE GENOMIC DNA]</scope>
    <source>
        <strain evidence="4">Bin_27_1</strain>
    </source>
</reference>
<comment type="caution">
    <text evidence="4">The sequence shown here is derived from an EMBL/GenBank/DDBJ whole genome shotgun (WGS) entry which is preliminary data.</text>
</comment>
<dbReference type="GO" id="GO:0009298">
    <property type="term" value="P:GDP-mannose biosynthetic process"/>
    <property type="evidence" value="ECO:0007669"/>
    <property type="project" value="TreeGrafter"/>
</dbReference>
<dbReference type="Pfam" id="PF00483">
    <property type="entry name" value="NTP_transferase"/>
    <property type="match status" value="2"/>
</dbReference>
<dbReference type="Proteomes" id="UP000321192">
    <property type="component" value="Unassembled WGS sequence"/>
</dbReference>
<evidence type="ECO:0000256" key="1">
    <source>
        <dbReference type="SAM" id="MobiDB-lite"/>
    </source>
</evidence>
<dbReference type="GO" id="GO:0016853">
    <property type="term" value="F:isomerase activity"/>
    <property type="evidence" value="ECO:0007669"/>
    <property type="project" value="UniProtKB-KW"/>
</dbReference>
<feature type="compositionally biased region" description="Polar residues" evidence="1">
    <location>
        <begin position="381"/>
        <end position="397"/>
    </location>
</feature>
<dbReference type="InterPro" id="IPR051161">
    <property type="entry name" value="Mannose-6P_isomerase_type2"/>
</dbReference>